<keyword evidence="1" id="KW-0472">Membrane</keyword>
<evidence type="ECO:0000256" key="1">
    <source>
        <dbReference type="SAM" id="Phobius"/>
    </source>
</evidence>
<feature type="transmembrane region" description="Helical" evidence="1">
    <location>
        <begin position="41"/>
        <end position="66"/>
    </location>
</feature>
<name>A0ABX2CT15_9CYAN</name>
<evidence type="ECO:0000313" key="2">
    <source>
        <dbReference type="EMBL" id="NQE33535.1"/>
    </source>
</evidence>
<organism evidence="2 3">
    <name type="scientific">Microcoleus asticus IPMA8</name>
    <dbReference type="NCBI Taxonomy" id="2563858"/>
    <lineage>
        <taxon>Bacteria</taxon>
        <taxon>Bacillati</taxon>
        <taxon>Cyanobacteriota</taxon>
        <taxon>Cyanophyceae</taxon>
        <taxon>Oscillatoriophycideae</taxon>
        <taxon>Oscillatoriales</taxon>
        <taxon>Microcoleaceae</taxon>
        <taxon>Microcoleus</taxon>
        <taxon>Microcoleus asticus</taxon>
    </lineage>
</organism>
<feature type="transmembrane region" description="Helical" evidence="1">
    <location>
        <begin position="148"/>
        <end position="168"/>
    </location>
</feature>
<dbReference type="NCBIfam" id="NF045624">
    <property type="entry name" value="filament_FraC"/>
    <property type="match status" value="1"/>
</dbReference>
<feature type="transmembrane region" description="Helical" evidence="1">
    <location>
        <begin position="86"/>
        <end position="104"/>
    </location>
</feature>
<accession>A0ABX2CT15</accession>
<reference evidence="2 3" key="1">
    <citation type="journal article" date="2020" name="Sci. Rep.">
        <title>A novel cyanobacterial geosmin producer, revising GeoA distribution and dispersion patterns in Bacteria.</title>
        <authorList>
            <person name="Churro C."/>
            <person name="Semedo-Aguiar A.P."/>
            <person name="Silva A.D."/>
            <person name="Pereira-Leal J.B."/>
            <person name="Leite R.B."/>
        </authorList>
    </citation>
    <scope>NUCLEOTIDE SEQUENCE [LARGE SCALE GENOMIC DNA]</scope>
    <source>
        <strain evidence="2 3">IPMA8</strain>
    </source>
</reference>
<feature type="transmembrane region" description="Helical" evidence="1">
    <location>
        <begin position="6"/>
        <end position="29"/>
    </location>
</feature>
<dbReference type="Pfam" id="PF24301">
    <property type="entry name" value="FraC"/>
    <property type="match status" value="1"/>
</dbReference>
<keyword evidence="3" id="KW-1185">Reference proteome</keyword>
<sequence>MIASVFPFRTVLVQILIMFLAIAIESWFLQKLLKLGPKTSVEYTAILNLSCTFVGWLVFFGIESVLPKDLREQLIGYILLGRGQDVYARITMIAVSVLAVTFIAKWQGLGIIENIVLGNKKASKTQFLGPPTLTRRPPKKTFQVTTQLGGILIAHTVSNFVILTVLFLQSVN</sequence>
<dbReference type="InterPro" id="IPR054663">
    <property type="entry name" value="FraC"/>
</dbReference>
<dbReference type="EMBL" id="SRRZ01000016">
    <property type="protein sequence ID" value="NQE33535.1"/>
    <property type="molecule type" value="Genomic_DNA"/>
</dbReference>
<dbReference type="Proteomes" id="UP000702425">
    <property type="component" value="Unassembled WGS sequence"/>
</dbReference>
<proteinExistence type="predicted"/>
<keyword evidence="1" id="KW-0812">Transmembrane</keyword>
<dbReference type="RefSeq" id="WP_172186210.1">
    <property type="nucleotide sequence ID" value="NZ_CAWPPK010000068.1"/>
</dbReference>
<evidence type="ECO:0008006" key="4">
    <source>
        <dbReference type="Google" id="ProtNLM"/>
    </source>
</evidence>
<protein>
    <recommendedName>
        <fullName evidence="4">Filament integrity protein</fullName>
    </recommendedName>
</protein>
<comment type="caution">
    <text evidence="2">The sequence shown here is derived from an EMBL/GenBank/DDBJ whole genome shotgun (WGS) entry which is preliminary data.</text>
</comment>
<gene>
    <name evidence="2" type="ORF">E5S67_01254</name>
</gene>
<evidence type="ECO:0000313" key="3">
    <source>
        <dbReference type="Proteomes" id="UP000702425"/>
    </source>
</evidence>
<keyword evidence="1" id="KW-1133">Transmembrane helix</keyword>